<accession>A0A3B0CIL6</accession>
<dbReference type="RefSeq" id="WP_120746865.1">
    <property type="nucleotide sequence ID" value="NZ_RBAH01000005.1"/>
</dbReference>
<sequence length="329" mass="37837">MHRTKLIMVEGIPGSGKSTTAQWISHMLDRQGIAHKWWYEEEKGHPVYIYKDYNSMQPIIDELAKGNYPYLIDRALKRWREFAMDVQLAPQTIVADSCLFGYLTWSLFPYEVPKQVIISYVKAVESIIRPLNPYMIYLYQTDLETSLRKICARRGGHTEDRFVRAATLSPYGASRGLLAFEGMVMYWRDYRHMTDEMFEGLACHKLAIDNSEGIWAEYNCIISKFLGINSHEQAAMVPAKLPIWAGTYQTEQENNPVCSIRMEDGHLIADGLPHAWPRSTLLPVSTNVFHVQSLPLQIEFIEEEDRIKMHLKGPELLGGPVRCTFTKTS</sequence>
<dbReference type="SUPFAM" id="SSF52540">
    <property type="entry name" value="P-loop containing nucleoside triphosphate hydrolases"/>
    <property type="match status" value="1"/>
</dbReference>
<dbReference type="AlphaFoldDB" id="A0A3B0CIL6"/>
<dbReference type="Gene3D" id="3.40.50.300">
    <property type="entry name" value="P-loop containing nucleotide triphosphate hydrolases"/>
    <property type="match status" value="1"/>
</dbReference>
<evidence type="ECO:0000313" key="2">
    <source>
        <dbReference type="Proteomes" id="UP000282311"/>
    </source>
</evidence>
<organism evidence="1 2">
    <name type="scientific">Paenibacillus ginsengarvi</name>
    <dbReference type="NCBI Taxonomy" id="400777"/>
    <lineage>
        <taxon>Bacteria</taxon>
        <taxon>Bacillati</taxon>
        <taxon>Bacillota</taxon>
        <taxon>Bacilli</taxon>
        <taxon>Bacillales</taxon>
        <taxon>Paenibacillaceae</taxon>
        <taxon>Paenibacillus</taxon>
    </lineage>
</organism>
<protein>
    <submittedName>
        <fullName evidence="1">Uncharacterized protein</fullName>
    </submittedName>
</protein>
<gene>
    <name evidence="1" type="ORF">D7M11_08985</name>
</gene>
<dbReference type="Proteomes" id="UP000282311">
    <property type="component" value="Unassembled WGS sequence"/>
</dbReference>
<comment type="caution">
    <text evidence="1">The sequence shown here is derived from an EMBL/GenBank/DDBJ whole genome shotgun (WGS) entry which is preliminary data.</text>
</comment>
<keyword evidence="2" id="KW-1185">Reference proteome</keyword>
<evidence type="ECO:0000313" key="1">
    <source>
        <dbReference type="EMBL" id="RKN85213.1"/>
    </source>
</evidence>
<proteinExistence type="predicted"/>
<name>A0A3B0CIL6_9BACL</name>
<dbReference type="EMBL" id="RBAH01000005">
    <property type="protein sequence ID" value="RKN85213.1"/>
    <property type="molecule type" value="Genomic_DNA"/>
</dbReference>
<reference evidence="1 2" key="1">
    <citation type="journal article" date="2007" name="Int. J. Syst. Evol. Microbiol.">
        <title>Paenibacillus ginsengarvi sp. nov., isolated from soil from ginseng cultivation.</title>
        <authorList>
            <person name="Yoon M.H."/>
            <person name="Ten L.N."/>
            <person name="Im W.T."/>
        </authorList>
    </citation>
    <scope>NUCLEOTIDE SEQUENCE [LARGE SCALE GENOMIC DNA]</scope>
    <source>
        <strain evidence="1 2">KCTC 13059</strain>
    </source>
</reference>
<dbReference type="InterPro" id="IPR027417">
    <property type="entry name" value="P-loop_NTPase"/>
</dbReference>
<dbReference type="OrthoDB" id="8211253at2"/>